<dbReference type="Proteomes" id="UP000324285">
    <property type="component" value="Chromosome"/>
</dbReference>
<keyword evidence="4" id="KW-1185">Reference proteome</keyword>
<feature type="transmembrane region" description="Helical" evidence="1">
    <location>
        <begin position="20"/>
        <end position="47"/>
    </location>
</feature>
<dbReference type="PANTHER" id="PTHR35342:SF5">
    <property type="entry name" value="TRICARBOXYLIC TRANSPORT PROTEIN"/>
    <property type="match status" value="1"/>
</dbReference>
<feature type="transmembrane region" description="Helical" evidence="1">
    <location>
        <begin position="462"/>
        <end position="484"/>
    </location>
</feature>
<accession>A0A5C1NH30</accession>
<dbReference type="Pfam" id="PF01970">
    <property type="entry name" value="TctA"/>
    <property type="match status" value="1"/>
</dbReference>
<dbReference type="InterPro" id="IPR002823">
    <property type="entry name" value="DUF112_TM"/>
</dbReference>
<organism evidence="3 4">
    <name type="scientific">Halomonas binhaiensis</name>
    <dbReference type="NCBI Taxonomy" id="2562282"/>
    <lineage>
        <taxon>Bacteria</taxon>
        <taxon>Pseudomonadati</taxon>
        <taxon>Pseudomonadota</taxon>
        <taxon>Gammaproteobacteria</taxon>
        <taxon>Oceanospirillales</taxon>
        <taxon>Halomonadaceae</taxon>
        <taxon>Halomonas</taxon>
    </lineage>
</organism>
<keyword evidence="1" id="KW-1133">Transmembrane helix</keyword>
<keyword evidence="1" id="KW-0472">Membrane</keyword>
<evidence type="ECO:0000313" key="3">
    <source>
        <dbReference type="EMBL" id="QEM82952.1"/>
    </source>
</evidence>
<dbReference type="KEGG" id="hbh:E4T21_16390"/>
<feature type="transmembrane region" description="Helical" evidence="1">
    <location>
        <begin position="198"/>
        <end position="219"/>
    </location>
</feature>
<feature type="transmembrane region" description="Helical" evidence="1">
    <location>
        <begin position="351"/>
        <end position="375"/>
    </location>
</feature>
<feature type="transmembrane region" description="Helical" evidence="1">
    <location>
        <begin position="319"/>
        <end position="339"/>
    </location>
</feature>
<keyword evidence="1" id="KW-0812">Transmembrane</keyword>
<gene>
    <name evidence="3" type="ORF">E4T21_16390</name>
</gene>
<protein>
    <submittedName>
        <fullName evidence="3">Tripartite tricarboxylate transporter permease</fullName>
    </submittedName>
</protein>
<feature type="transmembrane region" description="Helical" evidence="1">
    <location>
        <begin position="145"/>
        <end position="161"/>
    </location>
</feature>
<feature type="transmembrane region" description="Helical" evidence="1">
    <location>
        <begin position="107"/>
        <end position="133"/>
    </location>
</feature>
<feature type="domain" description="DUF112" evidence="2">
    <location>
        <begin position="19"/>
        <end position="436"/>
    </location>
</feature>
<feature type="transmembrane region" description="Helical" evidence="1">
    <location>
        <begin position="411"/>
        <end position="441"/>
    </location>
</feature>
<feature type="transmembrane region" description="Helical" evidence="1">
    <location>
        <begin position="167"/>
        <end position="186"/>
    </location>
</feature>
<evidence type="ECO:0000259" key="2">
    <source>
        <dbReference type="Pfam" id="PF01970"/>
    </source>
</evidence>
<dbReference type="OrthoDB" id="9781349at2"/>
<evidence type="ECO:0000313" key="4">
    <source>
        <dbReference type="Proteomes" id="UP000324285"/>
    </source>
</evidence>
<dbReference type="RefSeq" id="WP_149286074.1">
    <property type="nucleotide sequence ID" value="NZ_CP038437.2"/>
</dbReference>
<reference evidence="3" key="1">
    <citation type="submission" date="2021-02" db="EMBL/GenBank/DDBJ databases">
        <title>Strain Y2R2, a novel species of the genus Halomonas.</title>
        <authorList>
            <person name="Huang H."/>
        </authorList>
    </citation>
    <scope>NUCLEOTIDE SEQUENCE</scope>
    <source>
        <strain evidence="3">Y2R2</strain>
    </source>
</reference>
<dbReference type="PANTHER" id="PTHR35342">
    <property type="entry name" value="TRICARBOXYLIC TRANSPORT PROTEIN"/>
    <property type="match status" value="1"/>
</dbReference>
<sequence length="500" mass="52436">MSDTLSYLLMAWLDPSLLGLTALGVLGGIYIGAIPGLSVTMAVSILISFTFSWDINNALALMVGIYVGGVYGGSRTAILLNIPGAPSAVTTAFDGYPLAQRGEAGKAIGLSTVMSVIGGIMGTVVLAGTAPYLSDLSLQFAPRDYFLIAVLGLLLVSSLSGKSLARGIFAVALGATIGLVGMDPVTAQPRLTLGSMELMGGISYVAVMIGLFGVAEALYQLHNLAKVPVKQNVDKIVPPLNMILKFLPLSMRASLIGVIVGALPGTGGDIASLFAYDHAKRSVKNPSRPFGEGAYEGLVAPETANNAAVGGAYVPMLTLGMPGDAVTAVIIGALVIHGLNPGPMLMIETPYIFWFTVGNLALANIFLLIFGLTGIKIFSKIVEVPKAILIPLIVVLCVVGAYSINSNMMDVYWMLGFGILGYWLKVFGFQMGPIILGVILGPMLDESYRQAMSSVGDQGGQFLLSLFTNPLSLILSSVTILVLLSNTPLKGWVLARFKRQ</sequence>
<dbReference type="AlphaFoldDB" id="A0A5C1NH30"/>
<feature type="transmembrane region" description="Helical" evidence="1">
    <location>
        <begin position="387"/>
        <end position="405"/>
    </location>
</feature>
<proteinExistence type="predicted"/>
<dbReference type="EMBL" id="CP038437">
    <property type="protein sequence ID" value="QEM82952.1"/>
    <property type="molecule type" value="Genomic_DNA"/>
</dbReference>
<evidence type="ECO:0000256" key="1">
    <source>
        <dbReference type="SAM" id="Phobius"/>
    </source>
</evidence>
<name>A0A5C1NH30_9GAMM</name>